<proteinExistence type="predicted"/>
<gene>
    <name evidence="1" type="ORF">SBFV2_gp39</name>
</gene>
<evidence type="ECO:0000313" key="1">
    <source>
        <dbReference type="EMBL" id="AZI75806.1"/>
    </source>
</evidence>
<dbReference type="Proteomes" id="UP000277749">
    <property type="component" value="Segment"/>
</dbReference>
<reference evidence="1 2" key="1">
    <citation type="journal article" date="2018" name="Environ. Microbiol.">
        <title>New archaeal viruses discovered by metagenomic analysis of viral communities in enrichment cultures.</title>
        <authorList>
            <person name="Liu Y."/>
            <person name="Brandt D."/>
            <person name="Ishino S."/>
            <person name="Ishino Y."/>
            <person name="Koonin E.V."/>
            <person name="Kalinowski J."/>
            <person name="Krupovic M."/>
            <person name="Prangishvili D."/>
        </authorList>
    </citation>
    <scope>NUCLEOTIDE SEQUENCE [LARGE SCALE GENOMIC DNA]</scope>
</reference>
<keyword evidence="2" id="KW-1185">Reference proteome</keyword>
<dbReference type="EMBL" id="MK064563">
    <property type="protein sequence ID" value="AZI75806.1"/>
    <property type="molecule type" value="Genomic_DNA"/>
</dbReference>
<organism evidence="1 2">
    <name type="scientific">Sulfolobales Beppu filamentous virus 2</name>
    <dbReference type="NCBI Taxonomy" id="2493123"/>
    <lineage>
        <taxon>Viruses</taxon>
        <taxon>Adnaviria</taxon>
        <taxon>Zilligvirae</taxon>
        <taxon>Taleaviricota</taxon>
        <taxon>Tokiviricetes</taxon>
        <taxon>Ligamenvirales</taxon>
        <taxon>Lipothrixviridae</taxon>
        <taxon>Alphalipothrixvirus</taxon>
        <taxon>Alphalipothrixvirus umijigokuense</taxon>
    </lineage>
</organism>
<name>A0A3S8NEW4_9VIRU</name>
<accession>A0A3S8NEW4</accession>
<sequence length="97" mass="11509">MMDASDLEAVLEDLEDICARIPENFHLEYRFTIPTPEMRELVLYFDCHQHKYYFATLEKGTATKTRVVSREEFLRRYERYVSSQQGSEEGSGFIEFP</sequence>
<protein>
    <submittedName>
        <fullName evidence="1">Putative viral structural protein</fullName>
    </submittedName>
</protein>
<evidence type="ECO:0000313" key="2">
    <source>
        <dbReference type="Proteomes" id="UP000277749"/>
    </source>
</evidence>